<evidence type="ECO:0000313" key="6">
    <source>
        <dbReference type="EMBL" id="MBY8824127.1"/>
    </source>
</evidence>
<dbReference type="PANTHER" id="PTHR30055:SF234">
    <property type="entry name" value="HTH-TYPE TRANSCRIPTIONAL REGULATOR BETI"/>
    <property type="match status" value="1"/>
</dbReference>
<dbReference type="SUPFAM" id="SSF46689">
    <property type="entry name" value="Homeodomain-like"/>
    <property type="match status" value="1"/>
</dbReference>
<comment type="caution">
    <text evidence="6">The sequence shown here is derived from an EMBL/GenBank/DDBJ whole genome shotgun (WGS) entry which is preliminary data.</text>
</comment>
<dbReference type="EMBL" id="JAINVV010000008">
    <property type="protein sequence ID" value="MBY8824127.1"/>
    <property type="molecule type" value="Genomic_DNA"/>
</dbReference>
<dbReference type="Gene3D" id="1.10.357.10">
    <property type="entry name" value="Tetracycline Repressor, domain 2"/>
    <property type="match status" value="1"/>
</dbReference>
<keyword evidence="7" id="KW-1185">Reference proteome</keyword>
<evidence type="ECO:0000313" key="7">
    <source>
        <dbReference type="Proteomes" id="UP000706039"/>
    </source>
</evidence>
<dbReference type="Pfam" id="PF00440">
    <property type="entry name" value="TetR_N"/>
    <property type="match status" value="1"/>
</dbReference>
<proteinExistence type="predicted"/>
<evidence type="ECO:0000256" key="4">
    <source>
        <dbReference type="PROSITE-ProRule" id="PRU00335"/>
    </source>
</evidence>
<keyword evidence="1" id="KW-0805">Transcription regulation</keyword>
<name>A0ABS7PS04_9SPHN</name>
<evidence type="ECO:0000259" key="5">
    <source>
        <dbReference type="PROSITE" id="PS50977"/>
    </source>
</evidence>
<organism evidence="6 7">
    <name type="scientific">Sphingomonas colocasiae</name>
    <dbReference type="NCBI Taxonomy" id="1848973"/>
    <lineage>
        <taxon>Bacteria</taxon>
        <taxon>Pseudomonadati</taxon>
        <taxon>Pseudomonadota</taxon>
        <taxon>Alphaproteobacteria</taxon>
        <taxon>Sphingomonadales</taxon>
        <taxon>Sphingomonadaceae</taxon>
        <taxon>Sphingomonas</taxon>
    </lineage>
</organism>
<keyword evidence="2 4" id="KW-0238">DNA-binding</keyword>
<dbReference type="InterPro" id="IPR050109">
    <property type="entry name" value="HTH-type_TetR-like_transc_reg"/>
</dbReference>
<feature type="domain" description="HTH tetR-type" evidence="5">
    <location>
        <begin position="7"/>
        <end position="67"/>
    </location>
</feature>
<dbReference type="RefSeq" id="WP_222991214.1">
    <property type="nucleotide sequence ID" value="NZ_JAINVV010000008.1"/>
</dbReference>
<sequence length="187" mass="20863">MPRQTKSEIDDEILDCAAGLFARHGFARTSIQQIAEALKYSKAGLLHHYSSKQALFDAVMVKHEAQTSERLDHVRTFAPGIERDRELVEGAVDFAYQWPGMAEFGHYLSREQIGDNPRLTKLGLDLLVVMGVDLTAPDMQRLTRAFTALAGANFTARMAVKMGLQKEWRDMIIASAMDALGHKAQDD</sequence>
<gene>
    <name evidence="6" type="ORF">K7G82_17620</name>
</gene>
<dbReference type="PRINTS" id="PR00455">
    <property type="entry name" value="HTHTETR"/>
</dbReference>
<dbReference type="PROSITE" id="PS50977">
    <property type="entry name" value="HTH_TETR_2"/>
    <property type="match status" value="1"/>
</dbReference>
<evidence type="ECO:0000256" key="2">
    <source>
        <dbReference type="ARBA" id="ARBA00023125"/>
    </source>
</evidence>
<dbReference type="InterPro" id="IPR001647">
    <property type="entry name" value="HTH_TetR"/>
</dbReference>
<evidence type="ECO:0000256" key="3">
    <source>
        <dbReference type="ARBA" id="ARBA00023163"/>
    </source>
</evidence>
<evidence type="ECO:0000256" key="1">
    <source>
        <dbReference type="ARBA" id="ARBA00023015"/>
    </source>
</evidence>
<dbReference type="InterPro" id="IPR009057">
    <property type="entry name" value="Homeodomain-like_sf"/>
</dbReference>
<feature type="DNA-binding region" description="H-T-H motif" evidence="4">
    <location>
        <begin position="30"/>
        <end position="49"/>
    </location>
</feature>
<protein>
    <submittedName>
        <fullName evidence="6">TetR/AcrR family transcriptional regulator</fullName>
    </submittedName>
</protein>
<dbReference type="PANTHER" id="PTHR30055">
    <property type="entry name" value="HTH-TYPE TRANSCRIPTIONAL REGULATOR RUTR"/>
    <property type="match status" value="1"/>
</dbReference>
<dbReference type="Proteomes" id="UP000706039">
    <property type="component" value="Unassembled WGS sequence"/>
</dbReference>
<reference evidence="6 7" key="1">
    <citation type="submission" date="2021-08" db="EMBL/GenBank/DDBJ databases">
        <authorList>
            <person name="Tuo L."/>
        </authorList>
    </citation>
    <scope>NUCLEOTIDE SEQUENCE [LARGE SCALE GENOMIC DNA]</scope>
    <source>
        <strain evidence="6 7">JCM 31229</strain>
    </source>
</reference>
<keyword evidence="3" id="KW-0804">Transcription</keyword>
<accession>A0ABS7PS04</accession>